<dbReference type="GO" id="GO:0004326">
    <property type="term" value="F:tetrahydrofolylpolyglutamate synthase activity"/>
    <property type="evidence" value="ECO:0007669"/>
    <property type="project" value="UniProtKB-EC"/>
</dbReference>
<keyword evidence="9 22" id="KW-0436">Ligase</keyword>
<evidence type="ECO:0000256" key="5">
    <source>
        <dbReference type="ARBA" id="ARBA00008276"/>
    </source>
</evidence>
<keyword evidence="11 22" id="KW-0547">Nucleotide-binding</keyword>
<dbReference type="InterPro" id="IPR001645">
    <property type="entry name" value="Folylpolyglutamate_synth"/>
</dbReference>
<evidence type="ECO:0000256" key="15">
    <source>
        <dbReference type="ARBA" id="ARBA00030048"/>
    </source>
</evidence>
<dbReference type="Proteomes" id="UP000266328">
    <property type="component" value="Unassembled WGS sequence"/>
</dbReference>
<sequence length="450" mass="49097">MQNRERRTTYAEALDCVFSLAKFGSKLGLERIRRIMASLGNPERQLRFVHVAGTKGKGSVCAFTARILEEAGYTVGLYISPSLVDVGERISVNGTMLSPEDFLDTFGAVWSAIGSVSQDDPVTVFEVFTAMAIVHFARKKVDVVVWEVGLGGLYDATNVIPVPEVAVITNIGLEHTDRLGNTVEEIATQKAGIIKQGGITVLGHQDYPAAQATLLARAETMENQIALAERDYTFSSQRFTPDSVTFDYAGVVLGRQVSLPDVTLSLRGTHQIQNAASAITAVVALAVKDGIDVPETAMRRALGQTFWPGRMELVPGTPTVLLDGAHTQTAAKYLVESLHAHFPGQRFTMLFGVLMDKDMDGIASILAPEVDTIVLTRVPDNGRAASPWELEEKFLRYHPHDSIVVEDDTERAYEKARSLTPDGSWLLVTGSLYLVGAVRKLMGLYTFVRP</sequence>
<dbReference type="InterPro" id="IPR004101">
    <property type="entry name" value="Mur_ligase_C"/>
</dbReference>
<dbReference type="PROSITE" id="PS01011">
    <property type="entry name" value="FOLYLPOLYGLU_SYNT_1"/>
    <property type="match status" value="1"/>
</dbReference>
<comment type="caution">
    <text evidence="25">The sequence shown here is derived from an EMBL/GenBank/DDBJ whole genome shotgun (WGS) entry which is preliminary data.</text>
</comment>
<evidence type="ECO:0000256" key="16">
    <source>
        <dbReference type="ARBA" id="ARBA00030592"/>
    </source>
</evidence>
<evidence type="ECO:0000256" key="10">
    <source>
        <dbReference type="ARBA" id="ARBA00022723"/>
    </source>
</evidence>
<dbReference type="EC" id="6.3.2.12" evidence="6"/>
<protein>
    <recommendedName>
        <fullName evidence="8">Dihydrofolate synthase/folylpolyglutamate synthase</fullName>
        <ecNumber evidence="6">6.3.2.12</ecNumber>
        <ecNumber evidence="7">6.3.2.17</ecNumber>
    </recommendedName>
    <alternativeName>
        <fullName evidence="17">Folylpoly-gamma-glutamate synthetase-dihydrofolate synthetase</fullName>
    </alternativeName>
    <alternativeName>
        <fullName evidence="15">Folylpolyglutamate synthetase</fullName>
    </alternativeName>
    <alternativeName>
        <fullName evidence="16">Tetrahydrofolylpolyglutamate synthase</fullName>
    </alternativeName>
</protein>
<evidence type="ECO:0000256" key="18">
    <source>
        <dbReference type="ARBA" id="ARBA00047493"/>
    </source>
</evidence>
<dbReference type="GO" id="GO:0046656">
    <property type="term" value="P:folic acid biosynthetic process"/>
    <property type="evidence" value="ECO:0007669"/>
    <property type="project" value="UniProtKB-KW"/>
</dbReference>
<dbReference type="PANTHER" id="PTHR11136">
    <property type="entry name" value="FOLYLPOLYGLUTAMATE SYNTHASE-RELATED"/>
    <property type="match status" value="1"/>
</dbReference>
<evidence type="ECO:0000256" key="19">
    <source>
        <dbReference type="ARBA" id="ARBA00047808"/>
    </source>
</evidence>
<accession>A0A398D3U4</accession>
<evidence type="ECO:0000256" key="13">
    <source>
        <dbReference type="ARBA" id="ARBA00022842"/>
    </source>
</evidence>
<dbReference type="AlphaFoldDB" id="A0A398D3U4"/>
<keyword evidence="14" id="KW-0289">Folate biosynthesis</keyword>
<dbReference type="EMBL" id="QXIS01000001">
    <property type="protein sequence ID" value="RIE06957.1"/>
    <property type="molecule type" value="Genomic_DNA"/>
</dbReference>
<organism evidence="25 26">
    <name type="scientific">Candidatus Cryosericum terrychapinii</name>
    <dbReference type="NCBI Taxonomy" id="2290919"/>
    <lineage>
        <taxon>Bacteria</taxon>
        <taxon>Pseudomonadati</taxon>
        <taxon>Caldisericota/Cryosericota group</taxon>
        <taxon>Candidatus Cryosericota</taxon>
        <taxon>Candidatus Cryosericia</taxon>
        <taxon>Candidatus Cryosericales</taxon>
        <taxon>Candidatus Cryosericaceae</taxon>
        <taxon>Candidatus Cryosericum</taxon>
    </lineage>
</organism>
<name>A0A398D3U4_9BACT</name>
<evidence type="ECO:0000256" key="22">
    <source>
        <dbReference type="PIRNR" id="PIRNR001563"/>
    </source>
</evidence>
<dbReference type="GO" id="GO:0008841">
    <property type="term" value="F:dihydrofolate synthase activity"/>
    <property type="evidence" value="ECO:0007669"/>
    <property type="project" value="UniProtKB-EC"/>
</dbReference>
<dbReference type="RefSeq" id="WP_119088388.1">
    <property type="nucleotide sequence ID" value="NZ_QXIS01000001.1"/>
</dbReference>
<keyword evidence="10" id="KW-0479">Metal-binding</keyword>
<comment type="cofactor">
    <cofactor evidence="1">
        <name>Mg(2+)</name>
        <dbReference type="ChEBI" id="CHEBI:18420"/>
    </cofactor>
</comment>
<evidence type="ECO:0000256" key="12">
    <source>
        <dbReference type="ARBA" id="ARBA00022840"/>
    </source>
</evidence>
<evidence type="ECO:0000259" key="23">
    <source>
        <dbReference type="Pfam" id="PF02875"/>
    </source>
</evidence>
<dbReference type="Gene3D" id="3.90.190.20">
    <property type="entry name" value="Mur ligase, C-terminal domain"/>
    <property type="match status" value="1"/>
</dbReference>
<keyword evidence="12 22" id="KW-0067">ATP-binding</keyword>
<dbReference type="InterPro" id="IPR036565">
    <property type="entry name" value="Mur-like_cat_sf"/>
</dbReference>
<dbReference type="PIRSF" id="PIRSF001563">
    <property type="entry name" value="Folylpolyglu_synth"/>
    <property type="match status" value="1"/>
</dbReference>
<evidence type="ECO:0000256" key="9">
    <source>
        <dbReference type="ARBA" id="ARBA00022598"/>
    </source>
</evidence>
<keyword evidence="13" id="KW-0460">Magnesium</keyword>
<dbReference type="GO" id="GO:0005737">
    <property type="term" value="C:cytoplasm"/>
    <property type="evidence" value="ECO:0007669"/>
    <property type="project" value="TreeGrafter"/>
</dbReference>
<feature type="domain" description="Mur ligase central" evidence="24">
    <location>
        <begin position="51"/>
        <end position="281"/>
    </location>
</feature>
<comment type="catalytic activity">
    <reaction evidence="19">
        <text>10-formyltetrahydrofolyl-(gamma-L-Glu)(n) + L-glutamate + ATP = 10-formyltetrahydrofolyl-(gamma-L-Glu)(n+1) + ADP + phosphate + H(+)</text>
        <dbReference type="Rhea" id="RHEA:51904"/>
        <dbReference type="Rhea" id="RHEA-COMP:13088"/>
        <dbReference type="Rhea" id="RHEA-COMP:14300"/>
        <dbReference type="ChEBI" id="CHEBI:15378"/>
        <dbReference type="ChEBI" id="CHEBI:29985"/>
        <dbReference type="ChEBI" id="CHEBI:30616"/>
        <dbReference type="ChEBI" id="CHEBI:43474"/>
        <dbReference type="ChEBI" id="CHEBI:134413"/>
        <dbReference type="ChEBI" id="CHEBI:456216"/>
        <dbReference type="EC" id="6.3.2.17"/>
    </reaction>
</comment>
<evidence type="ECO:0000256" key="2">
    <source>
        <dbReference type="ARBA" id="ARBA00002714"/>
    </source>
</evidence>
<dbReference type="InterPro" id="IPR036615">
    <property type="entry name" value="Mur_ligase_C_dom_sf"/>
</dbReference>
<comment type="similarity">
    <text evidence="5 22">Belongs to the folylpolyglutamate synthase family.</text>
</comment>
<dbReference type="EC" id="6.3.2.17" evidence="7"/>
<dbReference type="Pfam" id="PF02875">
    <property type="entry name" value="Mur_ligase_C"/>
    <property type="match status" value="1"/>
</dbReference>
<dbReference type="InterPro" id="IPR013221">
    <property type="entry name" value="Mur_ligase_cen"/>
</dbReference>
<dbReference type="SUPFAM" id="SSF53623">
    <property type="entry name" value="MurD-like peptide ligases, catalytic domain"/>
    <property type="match status" value="1"/>
</dbReference>
<evidence type="ECO:0000256" key="11">
    <source>
        <dbReference type="ARBA" id="ARBA00022741"/>
    </source>
</evidence>
<evidence type="ECO:0000256" key="20">
    <source>
        <dbReference type="ARBA" id="ARBA00049035"/>
    </source>
</evidence>
<dbReference type="Pfam" id="PF08245">
    <property type="entry name" value="Mur_ligase_M"/>
    <property type="match status" value="1"/>
</dbReference>
<dbReference type="GO" id="GO:0046872">
    <property type="term" value="F:metal ion binding"/>
    <property type="evidence" value="ECO:0007669"/>
    <property type="project" value="UniProtKB-KW"/>
</dbReference>
<evidence type="ECO:0000259" key="24">
    <source>
        <dbReference type="Pfam" id="PF08245"/>
    </source>
</evidence>
<dbReference type="InterPro" id="IPR018109">
    <property type="entry name" value="Folylpolyglutamate_synth_CS"/>
</dbReference>
<evidence type="ECO:0000256" key="21">
    <source>
        <dbReference type="ARBA" id="ARBA00049161"/>
    </source>
</evidence>
<reference evidence="25 26" key="1">
    <citation type="submission" date="2018-09" db="EMBL/GenBank/DDBJ databases">
        <title>Discovery and Ecogenomic Context for Candidatus Cryosericales, a Global Caldiserica Order Active in Thawing Permafrost.</title>
        <authorList>
            <person name="Martinez M.A."/>
            <person name="Woodcroft B.J."/>
            <person name="Ignacio Espinoza J.C."/>
            <person name="Zayed A."/>
            <person name="Singleton C.M."/>
            <person name="Boyd J."/>
            <person name="Li Y.-F."/>
            <person name="Purvine S."/>
            <person name="Maughan H."/>
            <person name="Hodgkins S.B."/>
            <person name="Anderson D."/>
            <person name="Sederholm M."/>
            <person name="Temperton B."/>
            <person name="Saleska S.R."/>
            <person name="Tyson G.W."/>
            <person name="Rich V.I."/>
        </authorList>
    </citation>
    <scope>NUCLEOTIDE SEQUENCE [LARGE SCALE GENOMIC DNA]</scope>
    <source>
        <strain evidence="25 26">SMC7</strain>
    </source>
</reference>
<evidence type="ECO:0000256" key="17">
    <source>
        <dbReference type="ARBA" id="ARBA00032510"/>
    </source>
</evidence>
<dbReference type="Gene3D" id="3.40.1190.10">
    <property type="entry name" value="Mur-like, catalytic domain"/>
    <property type="match status" value="1"/>
</dbReference>
<evidence type="ECO:0000256" key="6">
    <source>
        <dbReference type="ARBA" id="ARBA00013023"/>
    </source>
</evidence>
<evidence type="ECO:0000313" key="25">
    <source>
        <dbReference type="EMBL" id="RIE06957.1"/>
    </source>
</evidence>
<dbReference type="GO" id="GO:0005524">
    <property type="term" value="F:ATP binding"/>
    <property type="evidence" value="ECO:0007669"/>
    <property type="project" value="UniProtKB-KW"/>
</dbReference>
<dbReference type="SUPFAM" id="SSF53244">
    <property type="entry name" value="MurD-like peptide ligases, peptide-binding domain"/>
    <property type="match status" value="1"/>
</dbReference>
<evidence type="ECO:0000256" key="8">
    <source>
        <dbReference type="ARBA" id="ARBA00019357"/>
    </source>
</evidence>
<keyword evidence="26" id="KW-1185">Reference proteome</keyword>
<comment type="catalytic activity">
    <reaction evidence="21">
        <text>7,8-dihydropteroate + L-glutamate + ATP = 7,8-dihydrofolate + ADP + phosphate + H(+)</text>
        <dbReference type="Rhea" id="RHEA:23584"/>
        <dbReference type="ChEBI" id="CHEBI:15378"/>
        <dbReference type="ChEBI" id="CHEBI:17839"/>
        <dbReference type="ChEBI" id="CHEBI:29985"/>
        <dbReference type="ChEBI" id="CHEBI:30616"/>
        <dbReference type="ChEBI" id="CHEBI:43474"/>
        <dbReference type="ChEBI" id="CHEBI:57451"/>
        <dbReference type="ChEBI" id="CHEBI:456216"/>
        <dbReference type="EC" id="6.3.2.12"/>
    </reaction>
</comment>
<evidence type="ECO:0000256" key="7">
    <source>
        <dbReference type="ARBA" id="ARBA00013025"/>
    </source>
</evidence>
<comment type="pathway">
    <text evidence="4">Cofactor biosynthesis; tetrahydrofolylpolyglutamate biosynthesis.</text>
</comment>
<feature type="domain" description="Mur ligase C-terminal" evidence="23">
    <location>
        <begin position="309"/>
        <end position="431"/>
    </location>
</feature>
<dbReference type="FunFam" id="3.40.1190.10:FF:000011">
    <property type="entry name" value="Folylpolyglutamate synthase/dihydrofolate synthase"/>
    <property type="match status" value="1"/>
</dbReference>
<dbReference type="PANTHER" id="PTHR11136:SF0">
    <property type="entry name" value="DIHYDROFOLATE SYNTHETASE-RELATED"/>
    <property type="match status" value="1"/>
</dbReference>
<evidence type="ECO:0000256" key="14">
    <source>
        <dbReference type="ARBA" id="ARBA00022909"/>
    </source>
</evidence>
<evidence type="ECO:0000313" key="26">
    <source>
        <dbReference type="Proteomes" id="UP000266328"/>
    </source>
</evidence>
<comment type="pathway">
    <text evidence="3">Cofactor biosynthesis; tetrahydrofolate biosynthesis; 7,8-dihydrofolate from 2-amino-4-hydroxy-6-hydroxymethyl-7,8-dihydropteridine diphosphate and 4-aminobenzoate: step 2/2.</text>
</comment>
<dbReference type="NCBIfam" id="TIGR01499">
    <property type="entry name" value="folC"/>
    <property type="match status" value="1"/>
</dbReference>
<evidence type="ECO:0000256" key="4">
    <source>
        <dbReference type="ARBA" id="ARBA00005150"/>
    </source>
</evidence>
<proteinExistence type="inferred from homology"/>
<evidence type="ECO:0000256" key="1">
    <source>
        <dbReference type="ARBA" id="ARBA00001946"/>
    </source>
</evidence>
<comment type="catalytic activity">
    <reaction evidence="20">
        <text>(6R)-5,10-methylenetetrahydrofolyl-(gamma-L-Glu)(n) + L-glutamate + ATP = (6R)-5,10-methylenetetrahydrofolyl-(gamma-L-Glu)(n+1) + ADP + phosphate + H(+)</text>
        <dbReference type="Rhea" id="RHEA:51912"/>
        <dbReference type="Rhea" id="RHEA-COMP:13257"/>
        <dbReference type="Rhea" id="RHEA-COMP:13258"/>
        <dbReference type="ChEBI" id="CHEBI:15378"/>
        <dbReference type="ChEBI" id="CHEBI:29985"/>
        <dbReference type="ChEBI" id="CHEBI:30616"/>
        <dbReference type="ChEBI" id="CHEBI:43474"/>
        <dbReference type="ChEBI" id="CHEBI:136572"/>
        <dbReference type="ChEBI" id="CHEBI:456216"/>
        <dbReference type="EC" id="6.3.2.17"/>
    </reaction>
</comment>
<comment type="function">
    <text evidence="2">Functions in two distinct reactions of the de novo folate biosynthetic pathway. Catalyzes the addition of a glutamate residue to dihydropteroate (7,8-dihydropteroate or H2Pte) to form dihydrofolate (7,8-dihydrofolate monoglutamate or H2Pte-Glu). Also catalyzes successive additions of L-glutamate to tetrahydrofolate or 10-formyltetrahydrofolate or 5,10-methylenetetrahydrofolate, leading to folylpolyglutamate derivatives.</text>
</comment>
<comment type="catalytic activity">
    <reaction evidence="18">
        <text>(6S)-5,6,7,8-tetrahydrofolyl-(gamma-L-Glu)(n) + L-glutamate + ATP = (6S)-5,6,7,8-tetrahydrofolyl-(gamma-L-Glu)(n+1) + ADP + phosphate + H(+)</text>
        <dbReference type="Rhea" id="RHEA:10580"/>
        <dbReference type="Rhea" id="RHEA-COMP:14738"/>
        <dbReference type="Rhea" id="RHEA-COMP:14740"/>
        <dbReference type="ChEBI" id="CHEBI:15378"/>
        <dbReference type="ChEBI" id="CHEBI:29985"/>
        <dbReference type="ChEBI" id="CHEBI:30616"/>
        <dbReference type="ChEBI" id="CHEBI:43474"/>
        <dbReference type="ChEBI" id="CHEBI:141005"/>
        <dbReference type="ChEBI" id="CHEBI:456216"/>
        <dbReference type="EC" id="6.3.2.17"/>
    </reaction>
</comment>
<gene>
    <name evidence="25" type="ORF">SMC7_00280</name>
</gene>
<evidence type="ECO:0000256" key="3">
    <source>
        <dbReference type="ARBA" id="ARBA00004799"/>
    </source>
</evidence>